<gene>
    <name evidence="2" type="ORF">B0T26DRAFT_46891</name>
</gene>
<dbReference type="GeneID" id="85318469"/>
<dbReference type="Proteomes" id="UP001172101">
    <property type="component" value="Unassembled WGS sequence"/>
</dbReference>
<dbReference type="AlphaFoldDB" id="A0AA40BGU0"/>
<protein>
    <submittedName>
        <fullName evidence="2">Uncharacterized protein</fullName>
    </submittedName>
</protein>
<proteinExistence type="predicted"/>
<dbReference type="RefSeq" id="XP_060302859.1">
    <property type="nucleotide sequence ID" value="XM_060435199.1"/>
</dbReference>
<evidence type="ECO:0000256" key="1">
    <source>
        <dbReference type="SAM" id="MobiDB-lite"/>
    </source>
</evidence>
<keyword evidence="3" id="KW-1185">Reference proteome</keyword>
<organism evidence="2 3">
    <name type="scientific">Lasiosphaeria miniovina</name>
    <dbReference type="NCBI Taxonomy" id="1954250"/>
    <lineage>
        <taxon>Eukaryota</taxon>
        <taxon>Fungi</taxon>
        <taxon>Dikarya</taxon>
        <taxon>Ascomycota</taxon>
        <taxon>Pezizomycotina</taxon>
        <taxon>Sordariomycetes</taxon>
        <taxon>Sordariomycetidae</taxon>
        <taxon>Sordariales</taxon>
        <taxon>Lasiosphaeriaceae</taxon>
        <taxon>Lasiosphaeria</taxon>
    </lineage>
</organism>
<evidence type="ECO:0000313" key="2">
    <source>
        <dbReference type="EMBL" id="KAK0733982.1"/>
    </source>
</evidence>
<evidence type="ECO:0000313" key="3">
    <source>
        <dbReference type="Proteomes" id="UP001172101"/>
    </source>
</evidence>
<accession>A0AA40BGU0</accession>
<comment type="caution">
    <text evidence="2">The sequence shown here is derived from an EMBL/GenBank/DDBJ whole genome shotgun (WGS) entry which is preliminary data.</text>
</comment>
<reference evidence="2" key="1">
    <citation type="submission" date="2023-06" db="EMBL/GenBank/DDBJ databases">
        <title>Genome-scale phylogeny and comparative genomics of the fungal order Sordariales.</title>
        <authorList>
            <consortium name="Lawrence Berkeley National Laboratory"/>
            <person name="Hensen N."/>
            <person name="Bonometti L."/>
            <person name="Westerberg I."/>
            <person name="Brannstrom I.O."/>
            <person name="Guillou S."/>
            <person name="Cros-Aarteil S."/>
            <person name="Calhoun S."/>
            <person name="Haridas S."/>
            <person name="Kuo A."/>
            <person name="Mondo S."/>
            <person name="Pangilinan J."/>
            <person name="Riley R."/>
            <person name="LaButti K."/>
            <person name="Andreopoulos B."/>
            <person name="Lipzen A."/>
            <person name="Chen C."/>
            <person name="Yanf M."/>
            <person name="Daum C."/>
            <person name="Ng V."/>
            <person name="Clum A."/>
            <person name="Steindorff A."/>
            <person name="Ohm R."/>
            <person name="Martin F."/>
            <person name="Silar P."/>
            <person name="Natvig D."/>
            <person name="Lalanne C."/>
            <person name="Gautier V."/>
            <person name="Ament-velasquez S.L."/>
            <person name="Kruys A."/>
            <person name="Hutchinson M.I."/>
            <person name="Powell A.J."/>
            <person name="Barry K."/>
            <person name="Miller A.N."/>
            <person name="Grigoriev I.V."/>
            <person name="Debuchy R."/>
            <person name="Gladieux P."/>
            <person name="Thoren M.H."/>
            <person name="Johannesson H."/>
        </authorList>
    </citation>
    <scope>NUCLEOTIDE SEQUENCE</scope>
    <source>
        <strain evidence="2">SMH2392-1A</strain>
    </source>
</reference>
<name>A0AA40BGU0_9PEZI</name>
<dbReference type="EMBL" id="JAUIRO010000001">
    <property type="protein sequence ID" value="KAK0733982.1"/>
    <property type="molecule type" value="Genomic_DNA"/>
</dbReference>
<sequence>MRSVAPSLGYHSPRRACRHVCHAMLARHSDNSRPKDSCFLGQNVAESDSRRHYSSLAVICHIQASLSWSGSRFLSGLFTQHDPGLKPSQTGLTASYPESSRLCYPRLCHEPTPHPSPKQQQQQHGTHAMHVSINSKCRPRICNSSPSSNDFVSITVFGVYPPWVGRPETLADGGDQCQVSGRVSGSRGLDHPMAGATTVLLVINNSCSVCSLPLGYVLCNTSRGFVMTKCSVSFLCRLDRSAPFFLREHSCHGCLQNSRGD</sequence>
<feature type="region of interest" description="Disordered" evidence="1">
    <location>
        <begin position="110"/>
        <end position="129"/>
    </location>
</feature>